<feature type="region of interest" description="Disordered" evidence="1">
    <location>
        <begin position="1"/>
        <end position="22"/>
    </location>
</feature>
<keyword evidence="3" id="KW-1185">Reference proteome</keyword>
<evidence type="ECO:0000313" key="2">
    <source>
        <dbReference type="EMBL" id="KAL0192655.1"/>
    </source>
</evidence>
<evidence type="ECO:0000256" key="1">
    <source>
        <dbReference type="SAM" id="MobiDB-lite"/>
    </source>
</evidence>
<organism evidence="2 3">
    <name type="scientific">Cirrhinus mrigala</name>
    <name type="common">Mrigala</name>
    <dbReference type="NCBI Taxonomy" id="683832"/>
    <lineage>
        <taxon>Eukaryota</taxon>
        <taxon>Metazoa</taxon>
        <taxon>Chordata</taxon>
        <taxon>Craniata</taxon>
        <taxon>Vertebrata</taxon>
        <taxon>Euteleostomi</taxon>
        <taxon>Actinopterygii</taxon>
        <taxon>Neopterygii</taxon>
        <taxon>Teleostei</taxon>
        <taxon>Ostariophysi</taxon>
        <taxon>Cypriniformes</taxon>
        <taxon>Cyprinidae</taxon>
        <taxon>Labeoninae</taxon>
        <taxon>Labeonini</taxon>
        <taxon>Cirrhinus</taxon>
    </lineage>
</organism>
<evidence type="ECO:0000313" key="3">
    <source>
        <dbReference type="Proteomes" id="UP001529510"/>
    </source>
</evidence>
<dbReference type="AlphaFoldDB" id="A0ABD0R3P6"/>
<dbReference type="EMBL" id="JAMKFB020000005">
    <property type="protein sequence ID" value="KAL0192655.1"/>
    <property type="molecule type" value="Genomic_DNA"/>
</dbReference>
<feature type="non-terminal residue" evidence="2">
    <location>
        <position position="1"/>
    </location>
</feature>
<reference evidence="2 3" key="1">
    <citation type="submission" date="2024-05" db="EMBL/GenBank/DDBJ databases">
        <title>Genome sequencing and assembly of Indian major carp, Cirrhinus mrigala (Hamilton, 1822).</title>
        <authorList>
            <person name="Mohindra V."/>
            <person name="Chowdhury L.M."/>
            <person name="Lal K."/>
            <person name="Jena J.K."/>
        </authorList>
    </citation>
    <scope>NUCLEOTIDE SEQUENCE [LARGE SCALE GENOMIC DNA]</scope>
    <source>
        <strain evidence="2">CM1030</strain>
        <tissue evidence="2">Blood</tissue>
    </source>
</reference>
<comment type="caution">
    <text evidence="2">The sequence shown here is derived from an EMBL/GenBank/DDBJ whole genome shotgun (WGS) entry which is preliminary data.</text>
</comment>
<dbReference type="Proteomes" id="UP001529510">
    <property type="component" value="Unassembled WGS sequence"/>
</dbReference>
<feature type="non-terminal residue" evidence="2">
    <location>
        <position position="53"/>
    </location>
</feature>
<feature type="compositionally biased region" description="Polar residues" evidence="1">
    <location>
        <begin position="1"/>
        <end position="13"/>
    </location>
</feature>
<gene>
    <name evidence="2" type="ORF">M9458_010951</name>
</gene>
<proteinExistence type="predicted"/>
<accession>A0ABD0R3P6</accession>
<sequence>SSLAPPSVISTLDSVHRPPPEPPPMFPLMPLSVVVSMAKISNMFDILGLDGIK</sequence>
<name>A0ABD0R3P6_CIRMR</name>
<protein>
    <submittedName>
        <fullName evidence="2">Uncharacterized protein</fullName>
    </submittedName>
</protein>